<evidence type="ECO:0000313" key="8">
    <source>
        <dbReference type="Proteomes" id="UP001620409"/>
    </source>
</evidence>
<dbReference type="Gene3D" id="2.60.40.1090">
    <property type="entry name" value="Fimbrial-type adhesion domain"/>
    <property type="match status" value="1"/>
</dbReference>
<gene>
    <name evidence="7" type="ORF">ISP18_05210</name>
</gene>
<keyword evidence="4" id="KW-0281">Fimbrium</keyword>
<name>A0ABW8IH39_9GAMM</name>
<evidence type="ECO:0000256" key="4">
    <source>
        <dbReference type="ARBA" id="ARBA00023263"/>
    </source>
</evidence>
<dbReference type="EMBL" id="JADIKI010000022">
    <property type="protein sequence ID" value="MFK2853980.1"/>
    <property type="molecule type" value="Genomic_DNA"/>
</dbReference>
<dbReference type="SUPFAM" id="SSF49401">
    <property type="entry name" value="Bacterial adhesins"/>
    <property type="match status" value="1"/>
</dbReference>
<evidence type="ECO:0000256" key="2">
    <source>
        <dbReference type="ARBA" id="ARBA00006671"/>
    </source>
</evidence>
<sequence>MKRLFSCTLLAGLMMTGSALAQDTGTATIRFVGTIGAITCSLQTANLTIPLGAVSKTTFGGIGSASPWVGGNLVSSGCNANLVSMTFSGTADPNNLNMFAVTGGATGVAVQLDQAGGTQQAVPNSSTPMTFAPAAAGGLYPFAARYVQTATTVTTGTANATITVLITYT</sequence>
<dbReference type="InterPro" id="IPR036937">
    <property type="entry name" value="Adhesion_dom_fimbrial_sf"/>
</dbReference>
<dbReference type="RefSeq" id="WP_380007627.1">
    <property type="nucleotide sequence ID" value="NZ_JADIKI010000022.1"/>
</dbReference>
<protein>
    <submittedName>
        <fullName evidence="7">Type 1 fimbrial protein</fullName>
    </submittedName>
</protein>
<dbReference type="InterPro" id="IPR008966">
    <property type="entry name" value="Adhesion_dom_sf"/>
</dbReference>
<dbReference type="PANTHER" id="PTHR33420:SF12">
    <property type="entry name" value="FIMBRIN-LIKE PROTEIN FIMI-RELATED"/>
    <property type="match status" value="1"/>
</dbReference>
<keyword evidence="8" id="KW-1185">Reference proteome</keyword>
<comment type="caution">
    <text evidence="7">The sequence shown here is derived from an EMBL/GenBank/DDBJ whole genome shotgun (WGS) entry which is preliminary data.</text>
</comment>
<organism evidence="7 8">
    <name type="scientific">Dyella humi</name>
    <dbReference type="NCBI Taxonomy" id="1770547"/>
    <lineage>
        <taxon>Bacteria</taxon>
        <taxon>Pseudomonadati</taxon>
        <taxon>Pseudomonadota</taxon>
        <taxon>Gammaproteobacteria</taxon>
        <taxon>Lysobacterales</taxon>
        <taxon>Rhodanobacteraceae</taxon>
        <taxon>Dyella</taxon>
    </lineage>
</organism>
<evidence type="ECO:0000313" key="7">
    <source>
        <dbReference type="EMBL" id="MFK2853980.1"/>
    </source>
</evidence>
<dbReference type="Proteomes" id="UP001620409">
    <property type="component" value="Unassembled WGS sequence"/>
</dbReference>
<dbReference type="PANTHER" id="PTHR33420">
    <property type="entry name" value="FIMBRIAL SUBUNIT ELFA-RELATED"/>
    <property type="match status" value="1"/>
</dbReference>
<evidence type="ECO:0000259" key="6">
    <source>
        <dbReference type="Pfam" id="PF00419"/>
    </source>
</evidence>
<accession>A0ABW8IH39</accession>
<feature type="chain" id="PRO_5046166981" evidence="5">
    <location>
        <begin position="22"/>
        <end position="169"/>
    </location>
</feature>
<keyword evidence="3 5" id="KW-0732">Signal</keyword>
<dbReference type="InterPro" id="IPR000259">
    <property type="entry name" value="Adhesion_dom_fimbrial"/>
</dbReference>
<evidence type="ECO:0000256" key="1">
    <source>
        <dbReference type="ARBA" id="ARBA00004561"/>
    </source>
</evidence>
<evidence type="ECO:0000256" key="5">
    <source>
        <dbReference type="SAM" id="SignalP"/>
    </source>
</evidence>
<dbReference type="InterPro" id="IPR050263">
    <property type="entry name" value="Bact_Fimbrial_Adh_Pro"/>
</dbReference>
<proteinExistence type="inferred from homology"/>
<dbReference type="Pfam" id="PF00419">
    <property type="entry name" value="Fimbrial"/>
    <property type="match status" value="1"/>
</dbReference>
<evidence type="ECO:0000256" key="3">
    <source>
        <dbReference type="ARBA" id="ARBA00022729"/>
    </source>
</evidence>
<comment type="subcellular location">
    <subcellularLocation>
        <location evidence="1">Fimbrium</location>
    </subcellularLocation>
</comment>
<comment type="similarity">
    <text evidence="2">Belongs to the fimbrial protein family.</text>
</comment>
<reference evidence="7 8" key="1">
    <citation type="submission" date="2020-10" db="EMBL/GenBank/DDBJ databases">
        <title>Phylogeny of dyella-like bacteria.</title>
        <authorList>
            <person name="Fu J."/>
        </authorList>
    </citation>
    <scope>NUCLEOTIDE SEQUENCE [LARGE SCALE GENOMIC DNA]</scope>
    <source>
        <strain evidence="7 8">DHG40</strain>
    </source>
</reference>
<feature type="signal peptide" evidence="5">
    <location>
        <begin position="1"/>
        <end position="21"/>
    </location>
</feature>
<feature type="domain" description="Fimbrial-type adhesion" evidence="6">
    <location>
        <begin position="31"/>
        <end position="168"/>
    </location>
</feature>